<dbReference type="AlphaFoldDB" id="A0A2W5DZC0"/>
<dbReference type="PANTHER" id="PTHR48051:SF1">
    <property type="entry name" value="RAS SUPPRESSOR PROTEIN 1"/>
    <property type="match status" value="1"/>
</dbReference>
<evidence type="ECO:0000313" key="5">
    <source>
        <dbReference type="EMBL" id="PZP34557.1"/>
    </source>
</evidence>
<dbReference type="GO" id="GO:0004672">
    <property type="term" value="F:protein kinase activity"/>
    <property type="evidence" value="ECO:0007669"/>
    <property type="project" value="InterPro"/>
</dbReference>
<dbReference type="Pfam" id="PF00560">
    <property type="entry name" value="LRR_1"/>
    <property type="match status" value="1"/>
</dbReference>
<keyword evidence="5" id="KW-0808">Transferase</keyword>
<dbReference type="InterPro" id="IPR032675">
    <property type="entry name" value="LRR_dom_sf"/>
</dbReference>
<gene>
    <name evidence="5" type="ORF">DI603_06285</name>
</gene>
<accession>A0A2W5DZC0</accession>
<dbReference type="Proteomes" id="UP000249633">
    <property type="component" value="Unassembled WGS sequence"/>
</dbReference>
<reference evidence="5 6" key="1">
    <citation type="submission" date="2017-08" db="EMBL/GenBank/DDBJ databases">
        <title>Infants hospitalized years apart are colonized by the same room-sourced microbial strains.</title>
        <authorList>
            <person name="Brooks B."/>
            <person name="Olm M.R."/>
            <person name="Firek B.A."/>
            <person name="Baker R."/>
            <person name="Thomas B.C."/>
            <person name="Morowitz M.J."/>
            <person name="Banfield J.F."/>
        </authorList>
    </citation>
    <scope>NUCLEOTIDE SEQUENCE [LARGE SCALE GENOMIC DNA]</scope>
    <source>
        <strain evidence="5">S2_012_000_R2_81</strain>
    </source>
</reference>
<dbReference type="GO" id="GO:0005524">
    <property type="term" value="F:ATP binding"/>
    <property type="evidence" value="ECO:0007669"/>
    <property type="project" value="UniProtKB-UniRule"/>
</dbReference>
<dbReference type="PANTHER" id="PTHR48051">
    <property type="match status" value="1"/>
</dbReference>
<dbReference type="Gene3D" id="1.10.510.10">
    <property type="entry name" value="Transferase(Phosphotransferase) domain 1"/>
    <property type="match status" value="1"/>
</dbReference>
<evidence type="ECO:0000256" key="3">
    <source>
        <dbReference type="PROSITE-ProRule" id="PRU10141"/>
    </source>
</evidence>
<dbReference type="EMBL" id="QFOD01000004">
    <property type="protein sequence ID" value="PZP34557.1"/>
    <property type="molecule type" value="Genomic_DNA"/>
</dbReference>
<dbReference type="InterPro" id="IPR003591">
    <property type="entry name" value="Leu-rich_rpt_typical-subtyp"/>
</dbReference>
<proteinExistence type="predicted"/>
<dbReference type="Pfam" id="PF00069">
    <property type="entry name" value="Pkinase"/>
    <property type="match status" value="1"/>
</dbReference>
<keyword evidence="3" id="KW-0067">ATP-binding</keyword>
<dbReference type="PROSITE" id="PS00107">
    <property type="entry name" value="PROTEIN_KINASE_ATP"/>
    <property type="match status" value="1"/>
</dbReference>
<protein>
    <submittedName>
        <fullName evidence="5">Protein kinase</fullName>
    </submittedName>
</protein>
<evidence type="ECO:0000256" key="2">
    <source>
        <dbReference type="ARBA" id="ARBA00022737"/>
    </source>
</evidence>
<dbReference type="SMART" id="SM00369">
    <property type="entry name" value="LRR_TYP"/>
    <property type="match status" value="5"/>
</dbReference>
<sequence>MHTLEQLRAGSLRGASRLTLSAQLSEFPPEIYELADTLEILDLGNNQLSALPDDLPRLHRLRILFCSGNRFTRLPEVLGRCEQLEMVGFKDNQITELPPQALPPRLRWLILTDNRLEALPDELGRCSRLEKLALAGNRLRELPASLAQCRQLALIRLAANQFQSLPDALFDLPRLAWLAVGGNPFSLPHEAAARDHAPLPHVAWSALTLEQLLGQGASGQIHRVRGAGGEAAALKLFKGELTSDGLPGSELAAWMQAGQHPQLIAVQARLDGHPQGADGLLMPLVGDTLRPLATPPSFESCSRDVYPAGWQLGAAAACQVAARIAAALAHLHERGVAHGDLYGHNILHDGQGQALLGDFGAATLLQALPAHQALALQRMDVLALGHLLDELITHSEPCARTGTALAQLRDACCAEQPAQRPSARELAQTLAALTARN</sequence>
<keyword evidence="1" id="KW-0433">Leucine-rich repeat</keyword>
<dbReference type="InterPro" id="IPR050216">
    <property type="entry name" value="LRR_domain-containing"/>
</dbReference>
<dbReference type="InterPro" id="IPR017441">
    <property type="entry name" value="Protein_kinase_ATP_BS"/>
</dbReference>
<feature type="binding site" evidence="3">
    <location>
        <position position="235"/>
    </location>
    <ligand>
        <name>ATP</name>
        <dbReference type="ChEBI" id="CHEBI:30616"/>
    </ligand>
</feature>
<dbReference type="SUPFAM" id="SSF56112">
    <property type="entry name" value="Protein kinase-like (PK-like)"/>
    <property type="match status" value="1"/>
</dbReference>
<name>A0A2W5DZC0_9BURK</name>
<keyword evidence="3" id="KW-0547">Nucleotide-binding</keyword>
<organism evidence="5 6">
    <name type="scientific">Roseateles depolymerans</name>
    <dbReference type="NCBI Taxonomy" id="76731"/>
    <lineage>
        <taxon>Bacteria</taxon>
        <taxon>Pseudomonadati</taxon>
        <taxon>Pseudomonadota</taxon>
        <taxon>Betaproteobacteria</taxon>
        <taxon>Burkholderiales</taxon>
        <taxon>Sphaerotilaceae</taxon>
        <taxon>Roseateles</taxon>
    </lineage>
</organism>
<keyword evidence="2" id="KW-0677">Repeat</keyword>
<dbReference type="SMART" id="SM00220">
    <property type="entry name" value="S_TKc"/>
    <property type="match status" value="1"/>
</dbReference>
<dbReference type="InterPro" id="IPR011009">
    <property type="entry name" value="Kinase-like_dom_sf"/>
</dbReference>
<dbReference type="GO" id="GO:0005737">
    <property type="term" value="C:cytoplasm"/>
    <property type="evidence" value="ECO:0007669"/>
    <property type="project" value="TreeGrafter"/>
</dbReference>
<dbReference type="PROSITE" id="PS51450">
    <property type="entry name" value="LRR"/>
    <property type="match status" value="1"/>
</dbReference>
<dbReference type="SMART" id="SM00364">
    <property type="entry name" value="LRR_BAC"/>
    <property type="match status" value="4"/>
</dbReference>
<evidence type="ECO:0000313" key="6">
    <source>
        <dbReference type="Proteomes" id="UP000249633"/>
    </source>
</evidence>
<dbReference type="InterPro" id="IPR001611">
    <property type="entry name" value="Leu-rich_rpt"/>
</dbReference>
<dbReference type="SUPFAM" id="SSF52058">
    <property type="entry name" value="L domain-like"/>
    <property type="match status" value="1"/>
</dbReference>
<evidence type="ECO:0000259" key="4">
    <source>
        <dbReference type="PROSITE" id="PS50011"/>
    </source>
</evidence>
<feature type="domain" description="Protein kinase" evidence="4">
    <location>
        <begin position="207"/>
        <end position="437"/>
    </location>
</feature>
<keyword evidence="5" id="KW-0418">Kinase</keyword>
<dbReference type="PROSITE" id="PS50011">
    <property type="entry name" value="PROTEIN_KINASE_DOM"/>
    <property type="match status" value="1"/>
</dbReference>
<dbReference type="Gene3D" id="3.80.10.10">
    <property type="entry name" value="Ribonuclease Inhibitor"/>
    <property type="match status" value="2"/>
</dbReference>
<dbReference type="Pfam" id="PF13855">
    <property type="entry name" value="LRR_8"/>
    <property type="match status" value="1"/>
</dbReference>
<evidence type="ECO:0000256" key="1">
    <source>
        <dbReference type="ARBA" id="ARBA00022614"/>
    </source>
</evidence>
<comment type="caution">
    <text evidence="5">The sequence shown here is derived from an EMBL/GenBank/DDBJ whole genome shotgun (WGS) entry which is preliminary data.</text>
</comment>
<dbReference type="InterPro" id="IPR000719">
    <property type="entry name" value="Prot_kinase_dom"/>
</dbReference>